<dbReference type="AlphaFoldDB" id="V6LJI4"/>
<proteinExistence type="inferred from homology"/>
<protein>
    <recommendedName>
        <fullName evidence="2">protein-tyrosine-phosphatase</fullName>
        <ecNumber evidence="2">3.1.3.48</ecNumber>
    </recommendedName>
</protein>
<evidence type="ECO:0000313" key="8">
    <source>
        <dbReference type="Proteomes" id="UP000018208"/>
    </source>
</evidence>
<dbReference type="InterPro" id="IPR000387">
    <property type="entry name" value="Tyr_Pase_dom"/>
</dbReference>
<evidence type="ECO:0000259" key="5">
    <source>
        <dbReference type="PROSITE" id="PS50056"/>
    </source>
</evidence>
<dbReference type="OrthoDB" id="266663at2759"/>
<dbReference type="EMBL" id="KI546115">
    <property type="protein sequence ID" value="EST44543.1"/>
    <property type="molecule type" value="Genomic_DNA"/>
</dbReference>
<evidence type="ECO:0000256" key="2">
    <source>
        <dbReference type="ARBA" id="ARBA00013064"/>
    </source>
</evidence>
<dbReference type="GO" id="GO:0004725">
    <property type="term" value="F:protein tyrosine phosphatase activity"/>
    <property type="evidence" value="ECO:0007669"/>
    <property type="project" value="UniProtKB-EC"/>
</dbReference>
<dbReference type="FunFam" id="3.90.190.10:FF:000006">
    <property type="entry name" value="Dual specificity protein phosphatase CDC14B"/>
    <property type="match status" value="1"/>
</dbReference>
<dbReference type="Gene3D" id="3.90.190.10">
    <property type="entry name" value="Protein tyrosine phosphatase superfamily"/>
    <property type="match status" value="2"/>
</dbReference>
<evidence type="ECO:0000256" key="4">
    <source>
        <dbReference type="ARBA" id="ARBA00022912"/>
    </source>
</evidence>
<reference evidence="7" key="2">
    <citation type="submission" date="2020-12" db="EMBL/GenBank/DDBJ databases">
        <title>New Spironucleus salmonicida genome in near-complete chromosomes.</title>
        <authorList>
            <person name="Xu F."/>
            <person name="Kurt Z."/>
            <person name="Jimenez-Gonzalez A."/>
            <person name="Astvaldsson A."/>
            <person name="Andersson J.O."/>
            <person name="Svard S.G."/>
        </authorList>
    </citation>
    <scope>NUCLEOTIDE SEQUENCE</scope>
    <source>
        <strain evidence="7">ATCC 50377</strain>
    </source>
</reference>
<reference evidence="6 7" key="1">
    <citation type="journal article" date="2014" name="PLoS Genet.">
        <title>The Genome of Spironucleus salmonicida Highlights a Fish Pathogen Adapted to Fluctuating Environments.</title>
        <authorList>
            <person name="Xu F."/>
            <person name="Jerlstrom-Hultqvist J."/>
            <person name="Einarsson E."/>
            <person name="Astvaldsson A."/>
            <person name="Svard S.G."/>
            <person name="Andersson J.O."/>
        </authorList>
    </citation>
    <scope>NUCLEOTIDE SEQUENCE</scope>
    <source>
        <strain evidence="7">ATCC 50377</strain>
    </source>
</reference>
<evidence type="ECO:0000256" key="3">
    <source>
        <dbReference type="ARBA" id="ARBA00022801"/>
    </source>
</evidence>
<evidence type="ECO:0000256" key="1">
    <source>
        <dbReference type="ARBA" id="ARBA00007315"/>
    </source>
</evidence>
<gene>
    <name evidence="6" type="ORF">SS50377_15543</name>
    <name evidence="7" type="ORF">SS50377_24603</name>
</gene>
<name>V6LJI4_9EUKA</name>
<dbReference type="VEuPathDB" id="GiardiaDB:SS50377_24603"/>
<sequence length="375" mass="43640">MKNQIIEVIKDSIYFLIKSPPIQDSHEYHFFTVNQLLPYIPVDKEIGPLPLTSSFQFFQILDQQLQFTTKKLVLYSSPEPSFYQNSILLLSTYLLLHQNQSINTICSIFHKYEINFSGTTLQQILASLKKAVGLQFINFNTFQWQYQAFYQSIENGNVSEIIPNGLLVFPGPIDIKHPNYYDHPFHPKSYIPLFESKNLTAIIRLNSSQYNRNEFMNANIHHFDLIFEDNQPPPDMVVKQFFSICQHEKFIGIHSQKSIGRAATLACCYLIRIFRFKATEAIAYLRIFRPGSISQKQQYWLIKNEPRLHDTTDFVNTFQAKQSEKMVKEALKPHEKVQAISPMRVNDRVGEFVNSPVRQLHVKGFSKGVRLPIIK</sequence>
<dbReference type="InterPro" id="IPR029260">
    <property type="entry name" value="DSPn"/>
</dbReference>
<organism evidence="6">
    <name type="scientific">Spironucleus salmonicida</name>
    <dbReference type="NCBI Taxonomy" id="348837"/>
    <lineage>
        <taxon>Eukaryota</taxon>
        <taxon>Metamonada</taxon>
        <taxon>Diplomonadida</taxon>
        <taxon>Hexamitidae</taxon>
        <taxon>Hexamitinae</taxon>
        <taxon>Spironucleus</taxon>
    </lineage>
</organism>
<evidence type="ECO:0000313" key="7">
    <source>
        <dbReference type="EMBL" id="KAH0572492.1"/>
    </source>
</evidence>
<dbReference type="EC" id="3.1.3.48" evidence="2"/>
<dbReference type="SUPFAM" id="SSF52799">
    <property type="entry name" value="(Phosphotyrosine protein) phosphatases II"/>
    <property type="match status" value="2"/>
</dbReference>
<dbReference type="PROSITE" id="PS50056">
    <property type="entry name" value="TYR_PHOSPHATASE_2"/>
    <property type="match status" value="1"/>
</dbReference>
<dbReference type="InterPro" id="IPR029021">
    <property type="entry name" value="Prot-tyrosine_phosphatase-like"/>
</dbReference>
<dbReference type="EMBL" id="AUWU02000005">
    <property type="protein sequence ID" value="KAH0572492.1"/>
    <property type="molecule type" value="Genomic_DNA"/>
</dbReference>
<dbReference type="InterPro" id="IPR050561">
    <property type="entry name" value="PTP"/>
</dbReference>
<dbReference type="Pfam" id="PF14671">
    <property type="entry name" value="DSPn"/>
    <property type="match status" value="1"/>
</dbReference>
<keyword evidence="4" id="KW-0904">Protein phosphatase</keyword>
<evidence type="ECO:0000313" key="6">
    <source>
        <dbReference type="EMBL" id="EST44543.1"/>
    </source>
</evidence>
<keyword evidence="3" id="KW-0378">Hydrolase</keyword>
<accession>V6LJI4</accession>
<comment type="similarity">
    <text evidence="1">Belongs to the protein-tyrosine phosphatase family. Non-receptor class CDC14 subfamily.</text>
</comment>
<dbReference type="PANTHER" id="PTHR23339">
    <property type="entry name" value="TYROSINE SPECIFIC PROTEIN PHOSPHATASE AND DUAL SPECIFICITY PROTEIN PHOSPHATASE"/>
    <property type="match status" value="1"/>
</dbReference>
<keyword evidence="8" id="KW-1185">Reference proteome</keyword>
<feature type="domain" description="Tyrosine specific protein phosphatases" evidence="5">
    <location>
        <begin position="251"/>
        <end position="300"/>
    </location>
</feature>
<dbReference type="Proteomes" id="UP000018208">
    <property type="component" value="Unassembled WGS sequence"/>
</dbReference>